<dbReference type="EMBL" id="JAULSW010000009">
    <property type="protein sequence ID" value="KAK3370671.1"/>
    <property type="molecule type" value="Genomic_DNA"/>
</dbReference>
<organism evidence="2 3">
    <name type="scientific">Podospora didyma</name>
    <dbReference type="NCBI Taxonomy" id="330526"/>
    <lineage>
        <taxon>Eukaryota</taxon>
        <taxon>Fungi</taxon>
        <taxon>Dikarya</taxon>
        <taxon>Ascomycota</taxon>
        <taxon>Pezizomycotina</taxon>
        <taxon>Sordariomycetes</taxon>
        <taxon>Sordariomycetidae</taxon>
        <taxon>Sordariales</taxon>
        <taxon>Podosporaceae</taxon>
        <taxon>Podospora</taxon>
    </lineage>
</organism>
<feature type="compositionally biased region" description="Basic residues" evidence="1">
    <location>
        <begin position="322"/>
        <end position="340"/>
    </location>
</feature>
<reference evidence="2" key="1">
    <citation type="journal article" date="2023" name="Mol. Phylogenet. Evol.">
        <title>Genome-scale phylogeny and comparative genomics of the fungal order Sordariales.</title>
        <authorList>
            <person name="Hensen N."/>
            <person name="Bonometti L."/>
            <person name="Westerberg I."/>
            <person name="Brannstrom I.O."/>
            <person name="Guillou S."/>
            <person name="Cros-Aarteil S."/>
            <person name="Calhoun S."/>
            <person name="Haridas S."/>
            <person name="Kuo A."/>
            <person name="Mondo S."/>
            <person name="Pangilinan J."/>
            <person name="Riley R."/>
            <person name="LaButti K."/>
            <person name="Andreopoulos B."/>
            <person name="Lipzen A."/>
            <person name="Chen C."/>
            <person name="Yan M."/>
            <person name="Daum C."/>
            <person name="Ng V."/>
            <person name="Clum A."/>
            <person name="Steindorff A."/>
            <person name="Ohm R.A."/>
            <person name="Martin F."/>
            <person name="Silar P."/>
            <person name="Natvig D.O."/>
            <person name="Lalanne C."/>
            <person name="Gautier V."/>
            <person name="Ament-Velasquez S.L."/>
            <person name="Kruys A."/>
            <person name="Hutchinson M.I."/>
            <person name="Powell A.J."/>
            <person name="Barry K."/>
            <person name="Miller A.N."/>
            <person name="Grigoriev I.V."/>
            <person name="Debuchy R."/>
            <person name="Gladieux P."/>
            <person name="Hiltunen Thoren M."/>
            <person name="Johannesson H."/>
        </authorList>
    </citation>
    <scope>NUCLEOTIDE SEQUENCE</scope>
    <source>
        <strain evidence="2">CBS 232.78</strain>
    </source>
</reference>
<accession>A0AAE0K5Y3</accession>
<comment type="caution">
    <text evidence="2">The sequence shown here is derived from an EMBL/GenBank/DDBJ whole genome shotgun (WGS) entry which is preliminary data.</text>
</comment>
<protein>
    <submittedName>
        <fullName evidence="2">Uncharacterized protein</fullName>
    </submittedName>
</protein>
<evidence type="ECO:0000313" key="2">
    <source>
        <dbReference type="EMBL" id="KAK3370671.1"/>
    </source>
</evidence>
<name>A0AAE0K5Y3_9PEZI</name>
<feature type="region of interest" description="Disordered" evidence="1">
    <location>
        <begin position="308"/>
        <end position="340"/>
    </location>
</feature>
<proteinExistence type="predicted"/>
<gene>
    <name evidence="2" type="ORF">B0H63DRAFT_487403</name>
</gene>
<keyword evidence="3" id="KW-1185">Reference proteome</keyword>
<sequence>MSSPFCLAVLLSQENLDLAKTCIGGEGTTILTWLLRKMMLNSAARFATDSDSDSCESLEVLLTGAMDEDYMGKPLKPYSEPLAQCVRTCLEYGADVHIPDQYNKTAVDYFTELLHPDGGDGGGECGTSPQYCIRILKFFSRYSVLVSHDHHKRIVIEGQKRFKMSPEMNLEVGYWSVTRPKETFGACFEVIWKEEGENSVSCHGGLLDKMCYNRYCDKDEYGIILPQYGHECWEEKYFDWLRDGGDMTDTAMVKKVLRLLTTTVTTTRKTETLRKAMRTASHRLRLTSWGMMGRAEWMQKLTVSMARHRSMSPSRRTMPPGLRKRAVNRRTKAGRKRARR</sequence>
<evidence type="ECO:0000313" key="3">
    <source>
        <dbReference type="Proteomes" id="UP001285441"/>
    </source>
</evidence>
<evidence type="ECO:0000256" key="1">
    <source>
        <dbReference type="SAM" id="MobiDB-lite"/>
    </source>
</evidence>
<dbReference type="AlphaFoldDB" id="A0AAE0K5Y3"/>
<reference evidence="2" key="2">
    <citation type="submission" date="2023-06" db="EMBL/GenBank/DDBJ databases">
        <authorList>
            <consortium name="Lawrence Berkeley National Laboratory"/>
            <person name="Haridas S."/>
            <person name="Hensen N."/>
            <person name="Bonometti L."/>
            <person name="Westerberg I."/>
            <person name="Brannstrom I.O."/>
            <person name="Guillou S."/>
            <person name="Cros-Aarteil S."/>
            <person name="Calhoun S."/>
            <person name="Kuo A."/>
            <person name="Mondo S."/>
            <person name="Pangilinan J."/>
            <person name="Riley R."/>
            <person name="LaButti K."/>
            <person name="Andreopoulos B."/>
            <person name="Lipzen A."/>
            <person name="Chen C."/>
            <person name="Yanf M."/>
            <person name="Daum C."/>
            <person name="Ng V."/>
            <person name="Clum A."/>
            <person name="Steindorff A."/>
            <person name="Ohm R."/>
            <person name="Martin F."/>
            <person name="Silar P."/>
            <person name="Natvig D."/>
            <person name="Lalanne C."/>
            <person name="Gautier V."/>
            <person name="Ament-velasquez S.L."/>
            <person name="Kruys A."/>
            <person name="Hutchinson M.I."/>
            <person name="Powell A.J."/>
            <person name="Barry K."/>
            <person name="Miller A.N."/>
            <person name="Grigoriev I.V."/>
            <person name="Debuchy R."/>
            <person name="Gladieux P."/>
            <person name="Thoren M.H."/>
            <person name="Johannesson H."/>
        </authorList>
    </citation>
    <scope>NUCLEOTIDE SEQUENCE</scope>
    <source>
        <strain evidence="2">CBS 232.78</strain>
    </source>
</reference>
<dbReference type="Proteomes" id="UP001285441">
    <property type="component" value="Unassembled WGS sequence"/>
</dbReference>